<organism evidence="1 2">
    <name type="scientific">Piscibacillus halophilus</name>
    <dbReference type="NCBI Taxonomy" id="571933"/>
    <lineage>
        <taxon>Bacteria</taxon>
        <taxon>Bacillati</taxon>
        <taxon>Bacillota</taxon>
        <taxon>Bacilli</taxon>
        <taxon>Bacillales</taxon>
        <taxon>Bacillaceae</taxon>
        <taxon>Piscibacillus</taxon>
    </lineage>
</organism>
<dbReference type="PANTHER" id="PTHR34822:SF1">
    <property type="entry name" value="GRPB FAMILY PROTEIN"/>
    <property type="match status" value="1"/>
</dbReference>
<dbReference type="Proteomes" id="UP000199427">
    <property type="component" value="Unassembled WGS sequence"/>
</dbReference>
<sequence length="75" mass="9158">MLKLRTIKRVAHLHLMQEGEERWEKQLKFRNILRTNAHLVKEYVTIKRQLAQEFNNDREGYTEAKTEFINKVLFN</sequence>
<dbReference type="Gene3D" id="3.30.460.10">
    <property type="entry name" value="Beta Polymerase, domain 2"/>
    <property type="match status" value="1"/>
</dbReference>
<dbReference type="PANTHER" id="PTHR34822">
    <property type="entry name" value="GRPB DOMAIN PROTEIN (AFU_ORTHOLOGUE AFUA_1G01530)"/>
    <property type="match status" value="1"/>
</dbReference>
<evidence type="ECO:0000313" key="2">
    <source>
        <dbReference type="Proteomes" id="UP000199427"/>
    </source>
</evidence>
<reference evidence="1 2" key="1">
    <citation type="submission" date="2016-10" db="EMBL/GenBank/DDBJ databases">
        <authorList>
            <person name="de Groot N.N."/>
        </authorList>
    </citation>
    <scope>NUCLEOTIDE SEQUENCE [LARGE SCALE GENOMIC DNA]</scope>
    <source>
        <strain evidence="1 2">DSM 21633</strain>
    </source>
</reference>
<dbReference type="InterPro" id="IPR043519">
    <property type="entry name" value="NT_sf"/>
</dbReference>
<dbReference type="InterPro" id="IPR007344">
    <property type="entry name" value="GrpB/CoaE"/>
</dbReference>
<dbReference type="EMBL" id="FOES01000027">
    <property type="protein sequence ID" value="SEQ78249.1"/>
    <property type="molecule type" value="Genomic_DNA"/>
</dbReference>
<dbReference type="AlphaFoldDB" id="A0A1H9IUN6"/>
<keyword evidence="2" id="KW-1185">Reference proteome</keyword>
<gene>
    <name evidence="1" type="ORF">SAMN05216362_1276</name>
</gene>
<proteinExistence type="predicted"/>
<dbReference type="SUPFAM" id="SSF81301">
    <property type="entry name" value="Nucleotidyltransferase"/>
    <property type="match status" value="1"/>
</dbReference>
<evidence type="ECO:0000313" key="1">
    <source>
        <dbReference type="EMBL" id="SEQ78249.1"/>
    </source>
</evidence>
<accession>A0A1H9IUN6</accession>
<name>A0A1H9IUN6_9BACI</name>
<protein>
    <submittedName>
        <fullName evidence="1">GrpB protein</fullName>
    </submittedName>
</protein>
<dbReference type="Pfam" id="PF04229">
    <property type="entry name" value="GrpB"/>
    <property type="match status" value="1"/>
</dbReference>
<dbReference type="STRING" id="571933.SAMN05216362_1276"/>